<accession>A0A495V5X1</accession>
<reference evidence="7 8" key="1">
    <citation type="submission" date="2018-10" db="EMBL/GenBank/DDBJ databases">
        <title>Genomic Encyclopedia of Archaeal and Bacterial Type Strains, Phase II (KMG-II): from individual species to whole genera.</title>
        <authorList>
            <person name="Goeker M."/>
        </authorList>
    </citation>
    <scope>NUCLEOTIDE SEQUENCE [LARGE SCALE GENOMIC DNA]</scope>
    <source>
        <strain evidence="7 8">DSM 235</strain>
    </source>
</reference>
<evidence type="ECO:0000313" key="8">
    <source>
        <dbReference type="Proteomes" id="UP000274556"/>
    </source>
</evidence>
<comment type="similarity">
    <text evidence="1">Belongs to the type-I restriction system S methylase family.</text>
</comment>
<dbReference type="GO" id="GO:0016779">
    <property type="term" value="F:nucleotidyltransferase activity"/>
    <property type="evidence" value="ECO:0007669"/>
    <property type="project" value="InterPro"/>
</dbReference>
<evidence type="ECO:0000256" key="4">
    <source>
        <dbReference type="SAM" id="MobiDB-lite"/>
    </source>
</evidence>
<feature type="region of interest" description="Disordered" evidence="4">
    <location>
        <begin position="116"/>
        <end position="154"/>
    </location>
</feature>
<evidence type="ECO:0000256" key="3">
    <source>
        <dbReference type="ARBA" id="ARBA00023125"/>
    </source>
</evidence>
<dbReference type="GO" id="GO:0003677">
    <property type="term" value="F:DNA binding"/>
    <property type="evidence" value="ECO:0007669"/>
    <property type="project" value="UniProtKB-KW"/>
</dbReference>
<feature type="domain" description="Polymerase nucleotidyl transferase" evidence="6">
    <location>
        <begin position="21"/>
        <end position="72"/>
    </location>
</feature>
<evidence type="ECO:0000313" key="7">
    <source>
        <dbReference type="EMBL" id="RKT44719.1"/>
    </source>
</evidence>
<dbReference type="InterPro" id="IPR052021">
    <property type="entry name" value="Type-I_RS_S_subunit"/>
</dbReference>
<dbReference type="InterPro" id="IPR000055">
    <property type="entry name" value="Restrct_endonuc_typeI_TRD"/>
</dbReference>
<keyword evidence="8" id="KW-1185">Reference proteome</keyword>
<feature type="domain" description="Type I restriction modification DNA specificity" evidence="5">
    <location>
        <begin position="183"/>
        <end position="342"/>
    </location>
</feature>
<evidence type="ECO:0000259" key="5">
    <source>
        <dbReference type="Pfam" id="PF01420"/>
    </source>
</evidence>
<dbReference type="PANTHER" id="PTHR30408:SF13">
    <property type="entry name" value="TYPE I RESTRICTION ENZYME HINDI SPECIFICITY SUBUNIT"/>
    <property type="match status" value="1"/>
</dbReference>
<dbReference type="InterPro" id="IPR043519">
    <property type="entry name" value="NT_sf"/>
</dbReference>
<dbReference type="RefSeq" id="WP_211335027.1">
    <property type="nucleotide sequence ID" value="NZ_RBXL01000001.1"/>
</dbReference>
<dbReference type="InterPro" id="IPR002934">
    <property type="entry name" value="Polymerase_NTP_transf_dom"/>
</dbReference>
<comment type="caution">
    <text evidence="7">The sequence shown here is derived from an EMBL/GenBank/DDBJ whole genome shotgun (WGS) entry which is preliminary data.</text>
</comment>
<organism evidence="7 8">
    <name type="scientific">Thiocapsa rosea</name>
    <dbReference type="NCBI Taxonomy" id="69360"/>
    <lineage>
        <taxon>Bacteria</taxon>
        <taxon>Pseudomonadati</taxon>
        <taxon>Pseudomonadota</taxon>
        <taxon>Gammaproteobacteria</taxon>
        <taxon>Chromatiales</taxon>
        <taxon>Chromatiaceae</taxon>
        <taxon>Thiocapsa</taxon>
    </lineage>
</organism>
<dbReference type="Proteomes" id="UP000274556">
    <property type="component" value="Unassembled WGS sequence"/>
</dbReference>
<dbReference type="EMBL" id="RBXL01000001">
    <property type="protein sequence ID" value="RKT44719.1"/>
    <property type="molecule type" value="Genomic_DNA"/>
</dbReference>
<evidence type="ECO:0000256" key="2">
    <source>
        <dbReference type="ARBA" id="ARBA00022747"/>
    </source>
</evidence>
<feature type="compositionally biased region" description="Polar residues" evidence="4">
    <location>
        <begin position="137"/>
        <end position="147"/>
    </location>
</feature>
<keyword evidence="3" id="KW-0238">DNA-binding</keyword>
<proteinExistence type="inferred from homology"/>
<evidence type="ECO:0000259" key="6">
    <source>
        <dbReference type="Pfam" id="PF01909"/>
    </source>
</evidence>
<evidence type="ECO:0000256" key="1">
    <source>
        <dbReference type="ARBA" id="ARBA00010923"/>
    </source>
</evidence>
<protein>
    <submittedName>
        <fullName evidence="7">Type I restriction enzyme S subunit</fullName>
    </submittedName>
</protein>
<dbReference type="Gene3D" id="3.30.460.10">
    <property type="entry name" value="Beta Polymerase, domain 2"/>
    <property type="match status" value="1"/>
</dbReference>
<dbReference type="SUPFAM" id="SSF116734">
    <property type="entry name" value="DNA methylase specificity domain"/>
    <property type="match status" value="2"/>
</dbReference>
<gene>
    <name evidence="7" type="ORF">BDD21_2117</name>
</gene>
<dbReference type="PANTHER" id="PTHR30408">
    <property type="entry name" value="TYPE-1 RESTRICTION ENZYME ECOKI SPECIFICITY PROTEIN"/>
    <property type="match status" value="1"/>
</dbReference>
<dbReference type="Gene3D" id="3.90.220.20">
    <property type="entry name" value="DNA methylase specificity domains"/>
    <property type="match status" value="2"/>
</dbReference>
<dbReference type="Pfam" id="PF01420">
    <property type="entry name" value="Methylase_S"/>
    <property type="match status" value="1"/>
</dbReference>
<dbReference type="AlphaFoldDB" id="A0A495V5X1"/>
<name>A0A495V5X1_9GAMM</name>
<dbReference type="Pfam" id="PF01909">
    <property type="entry name" value="NTP_transf_2"/>
    <property type="match status" value="1"/>
</dbReference>
<dbReference type="SUPFAM" id="SSF81301">
    <property type="entry name" value="Nucleotidyltransferase"/>
    <property type="match status" value="1"/>
</dbReference>
<dbReference type="InterPro" id="IPR044946">
    <property type="entry name" value="Restrct_endonuc_typeI_TRD_sf"/>
</dbReference>
<dbReference type="GO" id="GO:0009307">
    <property type="term" value="P:DNA restriction-modification system"/>
    <property type="evidence" value="ECO:0007669"/>
    <property type="project" value="UniProtKB-KW"/>
</dbReference>
<sequence>MNSDTARPALHLPARYLAIVQDILRRYLPHAEVWAYGSRVNGDHYDASDLDLVVRQPDDLSRRQPDLDEVAGAFSDSDLPILVQIVDWARIPAAFREEIEAEYVVLQSTDGGPIALPREEADAGVNSDGADGLPSSAWESGQGSSASRAEVPKQSLGTKKIHVGDLLNETGGDIQTGPFGTKLKAAQYTPDGVPVISVGEVGYGRLRTHPKTPRVNETITRSMPEYLLEPGDIVFGRKGAVDRSALVLEDQRGWFLGSDGIRLRLPSSCDAGFISYQLQAHTHREWMIRHAAGTTMASLNESIIRRIPILLPSLSAQRAIAGVLGALDDKIEQNRRTAQALERLARAIFRAWFVDFEPVKAKAAGATSFPSMPQPVFDALPPRFVDSEIGPVPEGWDLGMLADYCKINDRTIRKGEISGEIEYIDIASVTVGRLDCIQRLVFDEAPSRARRRVRHGDTIWSCVRPNRRSFLFIHSPMDNCIVSTGFAVLSPINFGPSYLYQLVTRPEFVEYLIGNADGSAYPAVRPEHFATARALVPTPNALEAFESFTMPGRDLIASLERESRKLSEFRDYLLPKLLSGTVRINDAERLLEAAQ</sequence>
<keyword evidence="2" id="KW-0680">Restriction system</keyword>